<organism evidence="2 3">
    <name type="scientific">Massilia eurypsychrophila</name>
    <dbReference type="NCBI Taxonomy" id="1485217"/>
    <lineage>
        <taxon>Bacteria</taxon>
        <taxon>Pseudomonadati</taxon>
        <taxon>Pseudomonadota</taxon>
        <taxon>Betaproteobacteria</taxon>
        <taxon>Burkholderiales</taxon>
        <taxon>Oxalobacteraceae</taxon>
        <taxon>Telluria group</taxon>
        <taxon>Massilia</taxon>
    </lineage>
</organism>
<keyword evidence="3" id="KW-1185">Reference proteome</keyword>
<evidence type="ECO:0000313" key="3">
    <source>
        <dbReference type="Proteomes" id="UP000230390"/>
    </source>
</evidence>
<feature type="transmembrane region" description="Helical" evidence="1">
    <location>
        <begin position="45"/>
        <end position="75"/>
    </location>
</feature>
<sequence length="82" mass="8964">MKNVTFSSISTLLEEMGRAFAQAFRYGARAIATMSVPQTIAACIGLALLITILPLAFFLFMVFLIVKLAVAAIVLNARRQKE</sequence>
<evidence type="ECO:0000313" key="2">
    <source>
        <dbReference type="EMBL" id="PIL45254.1"/>
    </source>
</evidence>
<reference evidence="2 3" key="1">
    <citation type="submission" date="2017-10" db="EMBL/GenBank/DDBJ databases">
        <title>Massilia psychrophilum sp. nov., a novel purple-pigmented bacterium isolated from Tianshan glacier, Xinjiang Municipality, China.</title>
        <authorList>
            <person name="Wang H."/>
        </authorList>
    </citation>
    <scope>NUCLEOTIDE SEQUENCE [LARGE SCALE GENOMIC DNA]</scope>
    <source>
        <strain evidence="2 3">JCM 30074</strain>
    </source>
</reference>
<keyword evidence="1" id="KW-0472">Membrane</keyword>
<keyword evidence="1" id="KW-1133">Transmembrane helix</keyword>
<keyword evidence="1" id="KW-0812">Transmembrane</keyword>
<accession>A0A2G8TGV1</accession>
<evidence type="ECO:0000256" key="1">
    <source>
        <dbReference type="SAM" id="Phobius"/>
    </source>
</evidence>
<gene>
    <name evidence="2" type="ORF">CR105_08695</name>
</gene>
<dbReference type="AlphaFoldDB" id="A0A2G8TGV1"/>
<dbReference type="RefSeq" id="WP_099788049.1">
    <property type="nucleotide sequence ID" value="NZ_JBHLYV010000031.1"/>
</dbReference>
<name>A0A2G8TGV1_9BURK</name>
<dbReference type="Proteomes" id="UP000230390">
    <property type="component" value="Unassembled WGS sequence"/>
</dbReference>
<proteinExistence type="predicted"/>
<dbReference type="OrthoDB" id="8759964at2"/>
<comment type="caution">
    <text evidence="2">The sequence shown here is derived from an EMBL/GenBank/DDBJ whole genome shotgun (WGS) entry which is preliminary data.</text>
</comment>
<dbReference type="EMBL" id="PDOC01000004">
    <property type="protein sequence ID" value="PIL45254.1"/>
    <property type="molecule type" value="Genomic_DNA"/>
</dbReference>
<protein>
    <submittedName>
        <fullName evidence="2">Uncharacterized protein</fullName>
    </submittedName>
</protein>